<dbReference type="Pfam" id="PF00668">
    <property type="entry name" value="Condensation"/>
    <property type="match status" value="1"/>
</dbReference>
<dbReference type="SMART" id="SM00826">
    <property type="entry name" value="PKS_DH"/>
    <property type="match status" value="1"/>
</dbReference>
<dbReference type="FunFam" id="3.40.50.720:FF:000381">
    <property type="entry name" value="Probable polyketide synthase pks17"/>
    <property type="match status" value="1"/>
</dbReference>
<evidence type="ECO:0000256" key="6">
    <source>
        <dbReference type="ARBA" id="ARBA00022832"/>
    </source>
</evidence>
<dbReference type="Pfam" id="PF00109">
    <property type="entry name" value="ketoacyl-synt"/>
    <property type="match status" value="1"/>
</dbReference>
<dbReference type="InterPro" id="IPR009081">
    <property type="entry name" value="PP-bd_ACP"/>
</dbReference>
<dbReference type="CDD" id="cd05195">
    <property type="entry name" value="enoyl_red"/>
    <property type="match status" value="1"/>
</dbReference>
<evidence type="ECO:0000256" key="4">
    <source>
        <dbReference type="ARBA" id="ARBA00022553"/>
    </source>
</evidence>
<dbReference type="InterPro" id="IPR001242">
    <property type="entry name" value="Condensation_dom"/>
</dbReference>
<accession>B2HFW9</accession>
<dbReference type="EMBL" id="CP000854">
    <property type="protein sequence ID" value="ACC41533.1"/>
    <property type="molecule type" value="Genomic_DNA"/>
</dbReference>
<dbReference type="Pfam" id="PF00550">
    <property type="entry name" value="PP-binding"/>
    <property type="match status" value="1"/>
</dbReference>
<dbReference type="Pfam" id="PF08659">
    <property type="entry name" value="KR"/>
    <property type="match status" value="1"/>
</dbReference>
<evidence type="ECO:0000256" key="11">
    <source>
        <dbReference type="SAM" id="MobiDB-lite"/>
    </source>
</evidence>
<dbReference type="CDD" id="cd00833">
    <property type="entry name" value="PKS"/>
    <property type="match status" value="1"/>
</dbReference>
<dbReference type="InterPro" id="IPR014043">
    <property type="entry name" value="Acyl_transferase_dom"/>
</dbReference>
<dbReference type="InterPro" id="IPR023213">
    <property type="entry name" value="CAT-like_dom_sf"/>
</dbReference>
<dbReference type="InterPro" id="IPR020807">
    <property type="entry name" value="PKS_DH"/>
</dbReference>
<feature type="region of interest" description="Disordered" evidence="11">
    <location>
        <begin position="2097"/>
        <end position="2119"/>
    </location>
</feature>
<dbReference type="KEGG" id="mmi:MMAR_3098"/>
<evidence type="ECO:0000256" key="3">
    <source>
        <dbReference type="ARBA" id="ARBA00022450"/>
    </source>
</evidence>
<dbReference type="Proteomes" id="UP000001190">
    <property type="component" value="Chromosome"/>
</dbReference>
<feature type="domain" description="Carrier" evidence="12">
    <location>
        <begin position="2019"/>
        <end position="2097"/>
    </location>
</feature>
<dbReference type="FunFam" id="3.40.366.10:FF:000002">
    <property type="entry name" value="Probable polyketide synthase 2"/>
    <property type="match status" value="1"/>
</dbReference>
<evidence type="ECO:0000256" key="9">
    <source>
        <dbReference type="ARBA" id="ARBA00023315"/>
    </source>
</evidence>
<dbReference type="Pfam" id="PF00698">
    <property type="entry name" value="Acyl_transf_1"/>
    <property type="match status" value="1"/>
</dbReference>
<evidence type="ECO:0000256" key="1">
    <source>
        <dbReference type="ARBA" id="ARBA00001957"/>
    </source>
</evidence>
<dbReference type="InterPro" id="IPR014031">
    <property type="entry name" value="Ketoacyl_synth_C"/>
</dbReference>
<dbReference type="FunFam" id="3.90.180.10:FF:000032">
    <property type="entry name" value="Probable polyketide synthase pks1"/>
    <property type="match status" value="1"/>
</dbReference>
<dbReference type="PROSITE" id="PS00606">
    <property type="entry name" value="KS3_1"/>
    <property type="match status" value="1"/>
</dbReference>
<feature type="region of interest" description="N-terminal hotdog fold" evidence="10">
    <location>
        <begin position="951"/>
        <end position="1074"/>
    </location>
</feature>
<feature type="domain" description="PKS/mFAS DH" evidence="14">
    <location>
        <begin position="951"/>
        <end position="1230"/>
    </location>
</feature>
<keyword evidence="6" id="KW-0276">Fatty acid metabolism</keyword>
<dbReference type="Pfam" id="PF13602">
    <property type="entry name" value="ADH_zinc_N_2"/>
    <property type="match status" value="1"/>
</dbReference>
<keyword evidence="5" id="KW-0808">Transferase</keyword>
<dbReference type="SUPFAM" id="SSF52777">
    <property type="entry name" value="CoA-dependent acyltransferases"/>
    <property type="match status" value="2"/>
</dbReference>
<evidence type="ECO:0000313" key="16">
    <source>
        <dbReference type="Proteomes" id="UP000001190"/>
    </source>
</evidence>
<dbReference type="InterPro" id="IPR055123">
    <property type="entry name" value="SpnB-like_Rossmann"/>
</dbReference>
<dbReference type="InterPro" id="IPR036291">
    <property type="entry name" value="NAD(P)-bd_dom_sf"/>
</dbReference>
<dbReference type="GO" id="GO:0031177">
    <property type="term" value="F:phosphopantetheine binding"/>
    <property type="evidence" value="ECO:0007669"/>
    <property type="project" value="InterPro"/>
</dbReference>
<dbReference type="InterPro" id="IPR016035">
    <property type="entry name" value="Acyl_Trfase/lysoPLipase"/>
</dbReference>
<dbReference type="GO" id="GO:0004315">
    <property type="term" value="F:3-oxoacyl-[acyl-carrier-protein] synthase activity"/>
    <property type="evidence" value="ECO:0007669"/>
    <property type="project" value="InterPro"/>
</dbReference>
<reference evidence="15 16" key="1">
    <citation type="journal article" date="2008" name="Genome Res.">
        <title>Insights from the complete genome sequence of Mycobacterium marinum on the evolution of Mycobacterium tuberculosis.</title>
        <authorList>
            <person name="Stinear T.P."/>
            <person name="Seemann T."/>
            <person name="Harrison P.F."/>
            <person name="Jenkin G.A."/>
            <person name="Davies J.K."/>
            <person name="Johnson P.D."/>
            <person name="Abdellah Z."/>
            <person name="Arrowsmith C."/>
            <person name="Chillingworth T."/>
            <person name="Churcher C."/>
            <person name="Clarke K."/>
            <person name="Cronin A."/>
            <person name="Davis P."/>
            <person name="Goodhead I."/>
            <person name="Holroyd N."/>
            <person name="Jagels K."/>
            <person name="Lord A."/>
            <person name="Moule S."/>
            <person name="Mungall K."/>
            <person name="Norbertczak H."/>
            <person name="Quail M.A."/>
            <person name="Rabbinowitsch E."/>
            <person name="Walker D."/>
            <person name="White B."/>
            <person name="Whitehead S."/>
            <person name="Small P.L."/>
            <person name="Brosch R."/>
            <person name="Ramakrishnan L."/>
            <person name="Fischbach M.A."/>
            <person name="Parkhill J."/>
            <person name="Cole S.T."/>
        </authorList>
    </citation>
    <scope>NUCLEOTIDE SEQUENCE [LARGE SCALE GENOMIC DNA]</scope>
    <source>
        <strain evidence="16">ATCC BAA-535 / M</strain>
    </source>
</reference>
<dbReference type="Gene3D" id="3.30.70.3290">
    <property type="match status" value="1"/>
</dbReference>
<organism evidence="15 16">
    <name type="scientific">Mycobacterium marinum (strain ATCC BAA-535 / M)</name>
    <dbReference type="NCBI Taxonomy" id="216594"/>
    <lineage>
        <taxon>Bacteria</taxon>
        <taxon>Bacillati</taxon>
        <taxon>Actinomycetota</taxon>
        <taxon>Actinomycetes</taxon>
        <taxon>Mycobacteriales</taxon>
        <taxon>Mycobacteriaceae</taxon>
        <taxon>Mycobacterium</taxon>
        <taxon>Mycobacterium ulcerans group</taxon>
    </lineage>
</organism>
<dbReference type="Gene3D" id="3.40.50.720">
    <property type="entry name" value="NAD(P)-binding Rossmann-like Domain"/>
    <property type="match status" value="1"/>
</dbReference>
<evidence type="ECO:0000259" key="13">
    <source>
        <dbReference type="PROSITE" id="PS52004"/>
    </source>
</evidence>
<evidence type="ECO:0000256" key="2">
    <source>
        <dbReference type="ARBA" id="ARBA00005189"/>
    </source>
</evidence>
<dbReference type="SUPFAM" id="SSF52151">
    <property type="entry name" value="FabD/lysophospholipase-like"/>
    <property type="match status" value="1"/>
</dbReference>
<dbReference type="Gene3D" id="3.40.366.10">
    <property type="entry name" value="Malonyl-Coenzyme A Acyl Carrier Protein, domain 2"/>
    <property type="match status" value="1"/>
</dbReference>
<dbReference type="eggNOG" id="COG3321">
    <property type="taxonomic scope" value="Bacteria"/>
</dbReference>
<dbReference type="InterPro" id="IPR011032">
    <property type="entry name" value="GroES-like_sf"/>
</dbReference>
<dbReference type="STRING" id="216594.MMAR_3098"/>
<dbReference type="InterPro" id="IPR013154">
    <property type="entry name" value="ADH-like_N"/>
</dbReference>
<dbReference type="Pfam" id="PF08240">
    <property type="entry name" value="ADH_N"/>
    <property type="match status" value="1"/>
</dbReference>
<keyword evidence="4" id="KW-0597">Phosphoprotein</keyword>
<dbReference type="PROSITE" id="PS52004">
    <property type="entry name" value="KS3_2"/>
    <property type="match status" value="1"/>
</dbReference>
<dbReference type="GO" id="GO:0006633">
    <property type="term" value="P:fatty acid biosynthetic process"/>
    <property type="evidence" value="ECO:0007669"/>
    <property type="project" value="InterPro"/>
</dbReference>
<protein>
    <submittedName>
        <fullName evidence="15">Polyketide synthase PKS</fullName>
    </submittedName>
</protein>
<dbReference type="InterPro" id="IPR001227">
    <property type="entry name" value="Ac_transferase_dom_sf"/>
</dbReference>
<feature type="domain" description="Carrier" evidence="12">
    <location>
        <begin position="2628"/>
        <end position="2666"/>
    </location>
</feature>
<dbReference type="InterPro" id="IPR014030">
    <property type="entry name" value="Ketoacyl_synth_N"/>
</dbReference>
<dbReference type="SMART" id="SM00823">
    <property type="entry name" value="PKS_PP"/>
    <property type="match status" value="1"/>
</dbReference>
<evidence type="ECO:0000256" key="7">
    <source>
        <dbReference type="ARBA" id="ARBA00023098"/>
    </source>
</evidence>
<dbReference type="OrthoDB" id="9778690at2"/>
<dbReference type="SMART" id="SM00822">
    <property type="entry name" value="PKS_KR"/>
    <property type="match status" value="1"/>
</dbReference>
<dbReference type="InterPro" id="IPR018201">
    <property type="entry name" value="Ketoacyl_synth_AS"/>
</dbReference>
<dbReference type="SMART" id="SM00829">
    <property type="entry name" value="PKS_ER"/>
    <property type="match status" value="1"/>
</dbReference>
<dbReference type="InterPro" id="IPR016039">
    <property type="entry name" value="Thiolase-like"/>
</dbReference>
<dbReference type="InterPro" id="IPR020806">
    <property type="entry name" value="PKS_PP-bd"/>
</dbReference>
<dbReference type="InterPro" id="IPR050091">
    <property type="entry name" value="PKS_NRPS_Biosynth_Enz"/>
</dbReference>
<dbReference type="Gene3D" id="3.10.129.110">
    <property type="entry name" value="Polyketide synthase dehydratase"/>
    <property type="match status" value="1"/>
</dbReference>
<dbReference type="SUPFAM" id="SSF55048">
    <property type="entry name" value="Probable ACP-binding domain of malonyl-CoA ACP transacylase"/>
    <property type="match status" value="1"/>
</dbReference>
<dbReference type="SUPFAM" id="SSF53901">
    <property type="entry name" value="Thiolase-like"/>
    <property type="match status" value="1"/>
</dbReference>
<dbReference type="SMART" id="SM00827">
    <property type="entry name" value="PKS_AT"/>
    <property type="match status" value="1"/>
</dbReference>
<comment type="pathway">
    <text evidence="2">Lipid metabolism.</text>
</comment>
<evidence type="ECO:0000259" key="12">
    <source>
        <dbReference type="PROSITE" id="PS50075"/>
    </source>
</evidence>
<dbReference type="RefSeq" id="WP_012394782.1">
    <property type="nucleotide sequence ID" value="NC_010612.1"/>
</dbReference>
<dbReference type="SMART" id="SM01294">
    <property type="entry name" value="PKS_PP_betabranch"/>
    <property type="match status" value="1"/>
</dbReference>
<keyword evidence="9" id="KW-0012">Acyltransferase</keyword>
<dbReference type="GO" id="GO:0004312">
    <property type="term" value="F:fatty acid synthase activity"/>
    <property type="evidence" value="ECO:0007669"/>
    <property type="project" value="TreeGrafter"/>
</dbReference>
<dbReference type="SUPFAM" id="SSF50129">
    <property type="entry name" value="GroES-like"/>
    <property type="match status" value="1"/>
</dbReference>
<keyword evidence="7" id="KW-0443">Lipid metabolism</keyword>
<feature type="domain" description="Ketosynthase family 3 (KS3)" evidence="13">
    <location>
        <begin position="39"/>
        <end position="463"/>
    </location>
</feature>
<dbReference type="Pfam" id="PF02801">
    <property type="entry name" value="Ketoacyl-synt_C"/>
    <property type="match status" value="1"/>
</dbReference>
<dbReference type="FunFam" id="3.40.47.10:FF:000019">
    <property type="entry name" value="Polyketide synthase type I"/>
    <property type="match status" value="1"/>
</dbReference>
<dbReference type="GO" id="GO:0016491">
    <property type="term" value="F:oxidoreductase activity"/>
    <property type="evidence" value="ECO:0007669"/>
    <property type="project" value="InterPro"/>
</dbReference>
<dbReference type="Gene3D" id="3.40.50.11460">
    <property type="match status" value="1"/>
</dbReference>
<dbReference type="PROSITE" id="PS52019">
    <property type="entry name" value="PKS_MFAS_DH"/>
    <property type="match status" value="1"/>
</dbReference>
<dbReference type="Pfam" id="PF21089">
    <property type="entry name" value="PKS_DH_N"/>
    <property type="match status" value="1"/>
</dbReference>
<dbReference type="InterPro" id="IPR036736">
    <property type="entry name" value="ACP-like_sf"/>
</dbReference>
<name>B2HFW9_MYCMM</name>
<dbReference type="PANTHER" id="PTHR43775">
    <property type="entry name" value="FATTY ACID SYNTHASE"/>
    <property type="match status" value="1"/>
</dbReference>
<dbReference type="PANTHER" id="PTHR43775:SF51">
    <property type="entry name" value="INACTIVE PHENOLPHTHIOCEROL SYNTHESIS POLYKETIDE SYNTHASE TYPE I PKS1-RELATED"/>
    <property type="match status" value="1"/>
</dbReference>
<feature type="region of interest" description="C-terminal hotdog fold" evidence="10">
    <location>
        <begin position="1086"/>
        <end position="1230"/>
    </location>
</feature>
<evidence type="ECO:0000256" key="5">
    <source>
        <dbReference type="ARBA" id="ARBA00022679"/>
    </source>
</evidence>
<dbReference type="InterPro" id="IPR042104">
    <property type="entry name" value="PKS_dehydratase_sf"/>
</dbReference>
<sequence length="2666" mass="279900">MSVESADTKHQKLLHYVKRVAGELNDLRAQLRTSEYRATEPVAIVGMGCRFPGGVDSADSLWDMVVSARDVISDFPGDRGWDAGRLFDPDPDALGRTYCAVGGFLEDAAGFDAGFFGIAPREALAMDPQQRVLLEVSWEALEDAGIDPRSLRGTATGVFTGIFAQAYGIGAGLDVGEYGLTGSTSSVASGRVAYVLGLEGPAVSVDTACSSSLVAVHQAVQSLRLGECDLALAGGVTVMATPSVFVGFSRQRGLAPDGRCKAFAEAADGVGWGEGAGVLVLQRLSDARRQGRVVLGVVRGSAVNQDGASHGLTAPNGPAQQRVIRAALAGAGLGPADVDVVEAHGTGTRLGDPIEAQALLAVYGQDREPGRPLWVGSIKSNMGHAQAAAGVAGVIKMVQAMRHGLLPETLHVDEPSGQVDWSAGAVEVLSRARSWLGVPGRPRRAGVSSFGISGTNAHVIVEQALPEVAESGGVSGVCGQGVGSVESVVRASVVPWVLSAQSRQALVAQASRLLGRVGGDDGLDPVDVGLSLAQRCVFEHRAVVVGRDREALLAGLTGLARGEPGAGVVVGQAAAVGKTVLVFPGQGAQWTGMGRQLFDESPVFAERMRRCDEALAEFVSWSLLDVVTGVAGAPGLDRVDVVQPLSWAIMVSLAELWRSVGVTPDAVIGHSQGEIAAACVAGALSLRDGAAVVALRSRLLVDLAGAGAMASLACGVARAEQLLAGFGDRLDLAAINGVSAVVISGRVDAVLELMDLAETQGVRARRIEVDYASHSAQVDAIAGPLMEALAGIEPRPSSTSFFSTVTGGLMDTAELDGGYWFRSIRQTVQFAEAVRAAGAQGYGVFVEASAHPLLLNAIEETLAEETGDAAKNVVVVPTLGRDDGGLGRFWMSAGQAHVAGVGMDWRAVYAGWGARLVELPTYAFQRQRFWLPPAPTGSVDPAGLGLGEAGHGLLCAAVEHPDSREVILTGRLSLSAQPWLADHAVLGVMLFPGTGFLELVIRAGDVVGCTLVRELTMVAPLVLSHDVPVQVQVVVAPDGGDGSRSVTVYSHTDRPDSGWLLNAQGVLDVDVVQPPAEVSEWPPAGAVRVEISDAYEQLAARGFEYGQAFRGCTALWRRDQELFAEVALPEQVSAQAGRFGIHPALLDAALHAGLYGALDFGGSRAGNAEAVLPYSWQRVSLYAGGAERLRVRITPSASGTVSIELADSAGGPVLSAGSLAVRPVGTAELRAALSAAARETDQGLLELAWSPITVESTSGGHRPVVLEWADYVAADDDHAAGQADVVLWRCEPAGGRVLDQAYRATHAALEVLQHWLARDRSATLVIATHGAVGSAEHDITDLAGAAVWGLVRSAQTEHSGRIVLIDTDTAVVDLAGLLATKEPQLMVRAGRVHAARLAAVEETLVLPTHQQWRLAAGGEGTLAGVVMEPNPQAQAPLGPGQVRVAVAAAGVNFRDVLVVLGMYPGQAPPLGGEGAGVVVEVGHHVRRLSVGDQVMGLVGVAGPEAVVDQRLLVKLPSGWSLAQAAGVPVAFLTAWYGLSDLAGVRSGESVLVHAATGGVGMAAVQLARHWGLEVFVTASRGKWDILRRMGFDDDHIGDSRTVDFADKFLAVTDGRGVDVVLNSLAGEFIDASLRLLARGGRFIEMGKTDIRDPHTIAQNHPRVTYRAFDLLESGPARIQAMLGALLELFQARALHPLPIKTWDVRCTPAAYRFVSQARHIGKVILTMPTLLPDALAAGTVLITGGTGMVAAALARHLVSSHGVRHLVLVSRRGDAAAGASKLVDELTAAGATVRVVACDVADPAAVSRLMNQLPEQCPPLSAVIHAAGTLDDALITSLTPQRVDAVLRAKVDGAWNLHEATRDLGLSAFVLCSSIAATLGAPGQANYAAGNAFLDALAAHRHATGLAGISLAWGLWEQSSTMTAHLRGRDVDRMTRIGMRAISAEQAIELFDAALVLDHPTVVTSRLDEAALANPTISSQLPPLFNDLIRRPVRRRVDNDTMAAKSILAQRLNDLAPERQRVAFIEMVCEQAAAVLGRPNGDDVDPEHTFRDLGLDSLTDLELRNRLKIISGLALPPTLIVDHPTPQLLAGYLSQRLGENSDAPTDGGSRPSPADPDDELRNALETIPIADLRDAGLSCPPMGMSGLSAAELAELSDILARTGDQRDRDQAAGGLVGVEDVMALTPLQQGLFALAMFSESPVDDPYTIATTFDVLGQLDTVLLRNCATAMLYRHPNLRARFIYGDLPHPVQVVPSDVDLSWRQVVAMPEEVASLEADEQRSGFDLERGLTMRFLLVELPNERWRFIITAHHIVIDGWSLAVFVNELFALYRAGGAIDALAAPPRPFRDYLGWLGGWDSQSGEQFWRDYLAGLSAPTMLSRALAGGQGGQLAEEPQRIELCLGAEVTARLVDGARSRGVTVNSLVQVAWALVLGALTGRDDVVFGIAVSGRPSELAGVQSMVGLFINTVPLRVRLDPQAVIADLCAAVQRDTALVREYAYFSHAWLRQAAGVGEMFDTLLVFENFPTGGLAVGKDVPVGAATFHLAAAHSPTHFPVTVTAEFTGDQLTLMIAATGDALSVLTPETGLGVADLVQRLGRVLVAMTADAGLRISSLDVVGGAEQARPRYQAPEGPVEEILAGIQAEAFGLERVGVDKSISDLGGDSVGR</sequence>
<comment type="cofactor">
    <cofactor evidence="1">
        <name>pantetheine 4'-phosphate</name>
        <dbReference type="ChEBI" id="CHEBI:47942"/>
    </cofactor>
</comment>
<evidence type="ECO:0000256" key="8">
    <source>
        <dbReference type="ARBA" id="ARBA00023268"/>
    </source>
</evidence>
<dbReference type="Pfam" id="PF14765">
    <property type="entry name" value="PS-DH"/>
    <property type="match status" value="1"/>
</dbReference>
<keyword evidence="8" id="KW-0511">Multifunctional enzyme</keyword>
<dbReference type="InterPro" id="IPR020841">
    <property type="entry name" value="PKS_Beta-ketoAc_synthase_dom"/>
</dbReference>
<dbReference type="eggNOG" id="COG0604">
    <property type="taxonomic scope" value="Bacteria"/>
</dbReference>
<keyword evidence="3" id="KW-0596">Phosphopantetheine</keyword>
<dbReference type="InterPro" id="IPR020843">
    <property type="entry name" value="ER"/>
</dbReference>
<dbReference type="FunFam" id="1.10.1200.10:FF:000007">
    <property type="entry name" value="Probable polyketide synthase pks17"/>
    <property type="match status" value="1"/>
</dbReference>
<dbReference type="SUPFAM" id="SSF51735">
    <property type="entry name" value="NAD(P)-binding Rossmann-fold domains"/>
    <property type="match status" value="3"/>
</dbReference>
<dbReference type="SUPFAM" id="SSF47336">
    <property type="entry name" value="ACP-like"/>
    <property type="match status" value="1"/>
</dbReference>
<dbReference type="PROSITE" id="PS50075">
    <property type="entry name" value="CARRIER"/>
    <property type="match status" value="2"/>
</dbReference>
<feature type="active site" description="Proton acceptor; for dehydratase activity" evidence="10">
    <location>
        <position position="983"/>
    </location>
</feature>
<dbReference type="HOGENOM" id="CLU_000022_35_5_11"/>
<dbReference type="Gene3D" id="3.90.180.10">
    <property type="entry name" value="Medium-chain alcohol dehydrogenases, catalytic domain"/>
    <property type="match status" value="1"/>
</dbReference>
<evidence type="ECO:0000259" key="14">
    <source>
        <dbReference type="PROSITE" id="PS52019"/>
    </source>
</evidence>
<proteinExistence type="predicted"/>
<evidence type="ECO:0000313" key="15">
    <source>
        <dbReference type="EMBL" id="ACC41533.1"/>
    </source>
</evidence>
<dbReference type="Gene3D" id="1.10.1200.10">
    <property type="entry name" value="ACP-like"/>
    <property type="match status" value="2"/>
</dbReference>
<dbReference type="InterPro" id="IPR013968">
    <property type="entry name" value="PKS_KR"/>
</dbReference>
<evidence type="ECO:0000256" key="10">
    <source>
        <dbReference type="PROSITE-ProRule" id="PRU01363"/>
    </source>
</evidence>
<dbReference type="InterPro" id="IPR049552">
    <property type="entry name" value="PKS_DH_N"/>
</dbReference>
<dbReference type="Gene3D" id="3.30.559.10">
    <property type="entry name" value="Chloramphenicol acetyltransferase-like domain"/>
    <property type="match status" value="1"/>
</dbReference>
<dbReference type="InterPro" id="IPR016036">
    <property type="entry name" value="Malonyl_transacylase_ACP-bd"/>
</dbReference>
<keyword evidence="16" id="KW-1185">Reference proteome</keyword>
<dbReference type="CDD" id="cd08956">
    <property type="entry name" value="KR_3_FAS_SDR_x"/>
    <property type="match status" value="1"/>
</dbReference>
<gene>
    <name evidence="15" type="ordered locus">MMAR_3098</name>
</gene>
<dbReference type="InterPro" id="IPR049551">
    <property type="entry name" value="PKS_DH_C"/>
</dbReference>
<feature type="active site" description="Proton donor; for dehydratase activity" evidence="10">
    <location>
        <position position="1147"/>
    </location>
</feature>
<dbReference type="Gene3D" id="3.30.559.30">
    <property type="entry name" value="Nonribosomal peptide synthetase, condensation domain"/>
    <property type="match status" value="1"/>
</dbReference>
<dbReference type="FunFam" id="3.40.50.720:FF:000209">
    <property type="entry name" value="Polyketide synthase Pks12"/>
    <property type="match status" value="1"/>
</dbReference>
<dbReference type="Gene3D" id="3.40.47.10">
    <property type="match status" value="1"/>
</dbReference>
<dbReference type="SMART" id="SM00825">
    <property type="entry name" value="PKS_KS"/>
    <property type="match status" value="1"/>
</dbReference>
<dbReference type="InterPro" id="IPR049900">
    <property type="entry name" value="PKS_mFAS_DH"/>
</dbReference>
<dbReference type="InterPro" id="IPR057326">
    <property type="entry name" value="KR_dom"/>
</dbReference>
<dbReference type="Pfam" id="PF22953">
    <property type="entry name" value="SpnB_Rossmann"/>
    <property type="match status" value="1"/>
</dbReference>